<dbReference type="Proteomes" id="UP000235739">
    <property type="component" value="Unassembled WGS sequence"/>
</dbReference>
<accession>A0A2N7S3Y9</accession>
<dbReference type="AlphaFoldDB" id="A0A2N7S3Y9"/>
<evidence type="ECO:0000259" key="1">
    <source>
        <dbReference type="Pfam" id="PF20114"/>
    </source>
</evidence>
<evidence type="ECO:0000313" key="5">
    <source>
        <dbReference type="Proteomes" id="UP000297638"/>
    </source>
</evidence>
<dbReference type="EMBL" id="SPDS01000001">
    <property type="protein sequence ID" value="TFH57085.1"/>
    <property type="molecule type" value="Genomic_DNA"/>
</dbReference>
<evidence type="ECO:0000313" key="2">
    <source>
        <dbReference type="EMBL" id="PMQ20833.1"/>
    </source>
</evidence>
<reference evidence="3 5" key="2">
    <citation type="submission" date="2019-03" db="EMBL/GenBank/DDBJ databases">
        <title>Glutamicibacter sp. LJH19 genome.</title>
        <authorList>
            <person name="Sinai Borker S."/>
            <person name="Kumar R."/>
        </authorList>
    </citation>
    <scope>NUCLEOTIDE SEQUENCE [LARGE SCALE GENOMIC DNA]</scope>
    <source>
        <strain evidence="3 5">LJH19</strain>
    </source>
</reference>
<evidence type="ECO:0000313" key="4">
    <source>
        <dbReference type="Proteomes" id="UP000235739"/>
    </source>
</evidence>
<organism evidence="2 4">
    <name type="scientific">Glutamicibacter arilaitensis</name>
    <dbReference type="NCBI Taxonomy" id="256701"/>
    <lineage>
        <taxon>Bacteria</taxon>
        <taxon>Bacillati</taxon>
        <taxon>Actinomycetota</taxon>
        <taxon>Actinomycetes</taxon>
        <taxon>Micrococcales</taxon>
        <taxon>Micrococcaceae</taxon>
        <taxon>Glutamicibacter</taxon>
    </lineage>
</organism>
<comment type="caution">
    <text evidence="2">The sequence shown here is derived from an EMBL/GenBank/DDBJ whole genome shotgun (WGS) entry which is preliminary data.</text>
</comment>
<gene>
    <name evidence="2" type="ORF">CIK84_04405</name>
    <name evidence="3" type="ORF">EXY26_08835</name>
</gene>
<dbReference type="Proteomes" id="UP000297638">
    <property type="component" value="Unassembled WGS sequence"/>
</dbReference>
<proteinExistence type="predicted"/>
<name>A0A2N7S3Y9_9MICC</name>
<dbReference type="EMBL" id="PNQX01000001">
    <property type="protein sequence ID" value="PMQ20833.1"/>
    <property type="molecule type" value="Genomic_DNA"/>
</dbReference>
<protein>
    <recommendedName>
        <fullName evidence="1">DUF6504 domain-containing protein</fullName>
    </recommendedName>
</protein>
<dbReference type="GeneID" id="303185353"/>
<dbReference type="InterPro" id="IPR045443">
    <property type="entry name" value="DUF6504"/>
</dbReference>
<dbReference type="Pfam" id="PF20114">
    <property type="entry name" value="DUF6504"/>
    <property type="match status" value="1"/>
</dbReference>
<evidence type="ECO:0000313" key="3">
    <source>
        <dbReference type="EMBL" id="TFH57085.1"/>
    </source>
</evidence>
<sequence>MGIFTESIEVARATDGMPLRVKWRGRDYRLVAEPQRWFERRKWWDENLRIPRGIGAGIADYEMWRLQLVAVRGSQEVHSVDVSFDAQTQRWRLVRVHQTLARSA</sequence>
<dbReference type="RefSeq" id="WP_013349111.1">
    <property type="nucleotide sequence ID" value="NZ_JABUYH010000001.1"/>
</dbReference>
<reference evidence="2 4" key="1">
    <citation type="journal article" date="2017" name="Elife">
        <title>Extensive horizontal gene transfer in cheese-associated bacteria.</title>
        <authorList>
            <person name="Bonham K.S."/>
            <person name="Wolfe B.E."/>
            <person name="Dutton R.J."/>
        </authorList>
    </citation>
    <scope>NUCLEOTIDE SEQUENCE [LARGE SCALE GENOMIC DNA]</scope>
    <source>
        <strain evidence="2 4">JB182</strain>
    </source>
</reference>
<feature type="domain" description="DUF6504" evidence="1">
    <location>
        <begin position="8"/>
        <end position="97"/>
    </location>
</feature>
<dbReference type="OMA" id="DHEIWRV"/>